<reference evidence="2 3" key="1">
    <citation type="submission" date="2016-10" db="EMBL/GenBank/DDBJ databases">
        <authorList>
            <person name="de Groot N.N."/>
        </authorList>
    </citation>
    <scope>NUCLEOTIDE SEQUENCE [LARGE SCALE GENOMIC DNA]</scope>
    <source>
        <strain evidence="2 3">DSM 19981</strain>
    </source>
</reference>
<dbReference type="STRING" id="1123062.SAMN02745775_10667"/>
<dbReference type="AlphaFoldDB" id="A0A1I4BS15"/>
<dbReference type="SUPFAM" id="SSF49472">
    <property type="entry name" value="Transthyretin (synonym: prealbumin)"/>
    <property type="match status" value="1"/>
</dbReference>
<proteinExistence type="predicted"/>
<dbReference type="Pfam" id="PF00576">
    <property type="entry name" value="Transthyretin"/>
    <property type="match status" value="1"/>
</dbReference>
<dbReference type="GO" id="GO:0016787">
    <property type="term" value="F:hydrolase activity"/>
    <property type="evidence" value="ECO:0007669"/>
    <property type="project" value="UniProtKB-KW"/>
</dbReference>
<evidence type="ECO:0000259" key="1">
    <source>
        <dbReference type="Pfam" id="PF00576"/>
    </source>
</evidence>
<dbReference type="Proteomes" id="UP000199473">
    <property type="component" value="Unassembled WGS sequence"/>
</dbReference>
<dbReference type="PANTHER" id="PTHR10395:SF7">
    <property type="entry name" value="5-HYDROXYISOURATE HYDROLASE"/>
    <property type="match status" value="1"/>
</dbReference>
<dbReference type="EMBL" id="FOSQ01000006">
    <property type="protein sequence ID" value="SFK71323.1"/>
    <property type="molecule type" value="Genomic_DNA"/>
</dbReference>
<feature type="domain" description="Transthyretin/hydroxyisourate hydrolase" evidence="1">
    <location>
        <begin position="6"/>
        <end position="118"/>
    </location>
</feature>
<gene>
    <name evidence="2" type="ORF">SAMN02745775_10667</name>
</gene>
<sequence>MTAGGISIHAVDVAHGRPGTGMRVEIHRLLPDGERRVLADGVLGADGALDHPVKTGEGVEAGVHEVLFHLGAFFARTAERPPPPFLEVVPFRFRVFDATLHYHLPIKFTPWGFSLYRGA</sequence>
<organism evidence="2 3">
    <name type="scientific">Falsiroseomonas stagni DSM 19981</name>
    <dbReference type="NCBI Taxonomy" id="1123062"/>
    <lineage>
        <taxon>Bacteria</taxon>
        <taxon>Pseudomonadati</taxon>
        <taxon>Pseudomonadota</taxon>
        <taxon>Alphaproteobacteria</taxon>
        <taxon>Acetobacterales</taxon>
        <taxon>Roseomonadaceae</taxon>
        <taxon>Falsiroseomonas</taxon>
    </lineage>
</organism>
<evidence type="ECO:0000313" key="2">
    <source>
        <dbReference type="EMBL" id="SFK71323.1"/>
    </source>
</evidence>
<dbReference type="PANTHER" id="PTHR10395">
    <property type="entry name" value="URICASE AND TRANSTHYRETIN-RELATED"/>
    <property type="match status" value="1"/>
</dbReference>
<keyword evidence="2" id="KW-0378">Hydrolase</keyword>
<evidence type="ECO:0000313" key="3">
    <source>
        <dbReference type="Proteomes" id="UP000199473"/>
    </source>
</evidence>
<dbReference type="OrthoDB" id="9792386at2"/>
<protein>
    <submittedName>
        <fullName evidence="2">5-hydroxyisourate hydrolase</fullName>
    </submittedName>
</protein>
<keyword evidence="3" id="KW-1185">Reference proteome</keyword>
<dbReference type="InterPro" id="IPR036817">
    <property type="entry name" value="Transthyretin/HIU_hydrolase_sf"/>
</dbReference>
<dbReference type="GO" id="GO:0006144">
    <property type="term" value="P:purine nucleobase metabolic process"/>
    <property type="evidence" value="ECO:0007669"/>
    <property type="project" value="TreeGrafter"/>
</dbReference>
<accession>A0A1I4BS15</accession>
<dbReference type="InterPro" id="IPR023416">
    <property type="entry name" value="Transthyretin/HIU_hydrolase_d"/>
</dbReference>
<dbReference type="Gene3D" id="2.60.40.180">
    <property type="entry name" value="Transthyretin/hydroxyisourate hydrolase domain"/>
    <property type="match status" value="1"/>
</dbReference>
<dbReference type="RefSeq" id="WP_092960927.1">
    <property type="nucleotide sequence ID" value="NZ_FOSQ01000006.1"/>
</dbReference>
<name>A0A1I4BS15_9PROT</name>